<organism evidence="3 4">
    <name type="scientific">Thermostaphylospora chromogena</name>
    <dbReference type="NCBI Taxonomy" id="35622"/>
    <lineage>
        <taxon>Bacteria</taxon>
        <taxon>Bacillati</taxon>
        <taxon>Actinomycetota</taxon>
        <taxon>Actinomycetes</taxon>
        <taxon>Streptosporangiales</taxon>
        <taxon>Thermomonosporaceae</taxon>
        <taxon>Thermostaphylospora</taxon>
    </lineage>
</organism>
<evidence type="ECO:0000259" key="2">
    <source>
        <dbReference type="PROSITE" id="PS51186"/>
    </source>
</evidence>
<reference evidence="3 4" key="1">
    <citation type="submission" date="2016-10" db="EMBL/GenBank/DDBJ databases">
        <authorList>
            <person name="de Groot N.N."/>
        </authorList>
    </citation>
    <scope>NUCLEOTIDE SEQUENCE [LARGE SCALE GENOMIC DNA]</scope>
    <source>
        <strain evidence="3 4">DSM 43794</strain>
    </source>
</reference>
<gene>
    <name evidence="3" type="ORF">SAMN04489764_1744</name>
</gene>
<protein>
    <submittedName>
        <fullName evidence="3">Protein N-acetyltransferase, RimJ/RimL family</fullName>
    </submittedName>
</protein>
<evidence type="ECO:0000313" key="4">
    <source>
        <dbReference type="Proteomes" id="UP000217103"/>
    </source>
</evidence>
<dbReference type="PANTHER" id="PTHR43792:SF1">
    <property type="entry name" value="N-ACETYLTRANSFERASE DOMAIN-CONTAINING PROTEIN"/>
    <property type="match status" value="1"/>
</dbReference>
<keyword evidence="3" id="KW-0808">Transferase</keyword>
<dbReference type="SUPFAM" id="SSF55729">
    <property type="entry name" value="Acyl-CoA N-acyltransferases (Nat)"/>
    <property type="match status" value="1"/>
</dbReference>
<sequence>MNTHSDVGEPAPHPRSGPAAAGVLTTARLTLSPWHERYADDLVRLSGDERVMRLISSGTWTREYARERHRQALRQWRDEGFGMRAILRDGRFAGLVSLTTCAQPDVAAPALEIGWWIDPAEHGRGIATEAATAVRDEAFRLGAATLVARCHPANHASERIMIKLGMTLHGDGLDRYGHPCRVYTLPRPGPRDDRVRPSTA</sequence>
<dbReference type="CDD" id="cd04301">
    <property type="entry name" value="NAT_SF"/>
    <property type="match status" value="1"/>
</dbReference>
<dbReference type="RefSeq" id="WP_093258559.1">
    <property type="nucleotide sequence ID" value="NZ_FNKK01000002.1"/>
</dbReference>
<feature type="domain" description="N-acetyltransferase" evidence="2">
    <location>
        <begin position="29"/>
        <end position="188"/>
    </location>
</feature>
<feature type="region of interest" description="Disordered" evidence="1">
    <location>
        <begin position="1"/>
        <end position="20"/>
    </location>
</feature>
<evidence type="ECO:0000256" key="1">
    <source>
        <dbReference type="SAM" id="MobiDB-lite"/>
    </source>
</evidence>
<name>A0A1H1CZU9_9ACTN</name>
<evidence type="ECO:0000313" key="3">
    <source>
        <dbReference type="EMBL" id="SDQ69732.1"/>
    </source>
</evidence>
<dbReference type="InterPro" id="IPR016181">
    <property type="entry name" value="Acyl_CoA_acyltransferase"/>
</dbReference>
<dbReference type="InterPro" id="IPR051531">
    <property type="entry name" value="N-acetyltransferase"/>
</dbReference>
<dbReference type="InterPro" id="IPR000182">
    <property type="entry name" value="GNAT_dom"/>
</dbReference>
<accession>A0A1H1CZU9</accession>
<proteinExistence type="predicted"/>
<dbReference type="AlphaFoldDB" id="A0A1H1CZU9"/>
<dbReference type="Gene3D" id="3.40.630.30">
    <property type="match status" value="1"/>
</dbReference>
<dbReference type="OrthoDB" id="3533156at2"/>
<dbReference type="STRING" id="35622.SAMN04489764_1744"/>
<dbReference type="Proteomes" id="UP000217103">
    <property type="component" value="Unassembled WGS sequence"/>
</dbReference>
<dbReference type="PANTHER" id="PTHR43792">
    <property type="entry name" value="GNAT FAMILY, PUTATIVE (AFU_ORTHOLOGUE AFUA_3G00765)-RELATED-RELATED"/>
    <property type="match status" value="1"/>
</dbReference>
<keyword evidence="4" id="KW-1185">Reference proteome</keyword>
<dbReference type="Pfam" id="PF13302">
    <property type="entry name" value="Acetyltransf_3"/>
    <property type="match status" value="1"/>
</dbReference>
<dbReference type="GO" id="GO:0016747">
    <property type="term" value="F:acyltransferase activity, transferring groups other than amino-acyl groups"/>
    <property type="evidence" value="ECO:0007669"/>
    <property type="project" value="InterPro"/>
</dbReference>
<dbReference type="EMBL" id="FNKK01000002">
    <property type="protein sequence ID" value="SDQ69732.1"/>
    <property type="molecule type" value="Genomic_DNA"/>
</dbReference>
<dbReference type="PROSITE" id="PS51186">
    <property type="entry name" value="GNAT"/>
    <property type="match status" value="1"/>
</dbReference>